<keyword evidence="3" id="KW-0963">Cytoplasm</keyword>
<dbReference type="GO" id="GO:0015629">
    <property type="term" value="C:actin cytoskeleton"/>
    <property type="evidence" value="ECO:0007669"/>
    <property type="project" value="TreeGrafter"/>
</dbReference>
<reference evidence="10" key="3">
    <citation type="submission" date="2025-09" db="UniProtKB">
        <authorList>
            <consortium name="Ensembl"/>
        </authorList>
    </citation>
    <scope>IDENTIFICATION</scope>
</reference>
<dbReference type="PANTHER" id="PTHR23166">
    <property type="entry name" value="FILAMIN/GPBP-INTERACTING PROTEIN"/>
    <property type="match status" value="1"/>
</dbReference>
<feature type="compositionally biased region" description="Polar residues" evidence="8">
    <location>
        <begin position="354"/>
        <end position="369"/>
    </location>
</feature>
<dbReference type="Ensembl" id="ENSPNAT00000079365.1">
    <property type="protein sequence ID" value="ENSPNAP00000043959.1"/>
    <property type="gene ID" value="ENSPNAG00000012854.2"/>
</dbReference>
<feature type="region of interest" description="Disordered" evidence="8">
    <location>
        <begin position="323"/>
        <end position="385"/>
    </location>
</feature>
<evidence type="ECO:0000256" key="6">
    <source>
        <dbReference type="ARBA" id="ARBA00023273"/>
    </source>
</evidence>
<keyword evidence="4" id="KW-0597">Phosphoprotein</keyword>
<keyword evidence="11" id="KW-1185">Reference proteome</keyword>
<accession>A0AAR2J127</accession>
<feature type="region of interest" description="Disordered" evidence="8">
    <location>
        <begin position="399"/>
        <end position="554"/>
    </location>
</feature>
<dbReference type="PANTHER" id="PTHR23166:SF9">
    <property type="entry name" value="CTTNBP2 N-TERMINAL-LIKE PROTEIN"/>
    <property type="match status" value="1"/>
</dbReference>
<feature type="coiled-coil region" evidence="7">
    <location>
        <begin position="122"/>
        <end position="166"/>
    </location>
</feature>
<evidence type="ECO:0000256" key="7">
    <source>
        <dbReference type="SAM" id="Coils"/>
    </source>
</evidence>
<dbReference type="GO" id="GO:0005737">
    <property type="term" value="C:cytoplasm"/>
    <property type="evidence" value="ECO:0007669"/>
    <property type="project" value="UniProtKB-SubCell"/>
</dbReference>
<gene>
    <name evidence="10" type="primary">CTTNBP2</name>
</gene>
<name>A0AAR2J127_PYGNA</name>
<comment type="subcellular location">
    <subcellularLocation>
        <location evidence="1">Cell projection</location>
    </subcellularLocation>
    <subcellularLocation>
        <location evidence="2">Cytoplasm</location>
    </subcellularLocation>
</comment>
<evidence type="ECO:0000256" key="4">
    <source>
        <dbReference type="ARBA" id="ARBA00022553"/>
    </source>
</evidence>
<protein>
    <recommendedName>
        <fullName evidence="9">Cortactin-binding protein-2 N-terminal domain-containing protein</fullName>
    </recommendedName>
</protein>
<evidence type="ECO:0000256" key="8">
    <source>
        <dbReference type="SAM" id="MobiDB-lite"/>
    </source>
</evidence>
<evidence type="ECO:0000256" key="1">
    <source>
        <dbReference type="ARBA" id="ARBA00004316"/>
    </source>
</evidence>
<dbReference type="GO" id="GO:0042995">
    <property type="term" value="C:cell projection"/>
    <property type="evidence" value="ECO:0007669"/>
    <property type="project" value="UniProtKB-SubCell"/>
</dbReference>
<evidence type="ECO:0000256" key="3">
    <source>
        <dbReference type="ARBA" id="ARBA00022490"/>
    </source>
</evidence>
<feature type="compositionally biased region" description="Polar residues" evidence="8">
    <location>
        <begin position="435"/>
        <end position="446"/>
    </location>
</feature>
<dbReference type="GeneTree" id="ENSGT00940000158293"/>
<dbReference type="InterPro" id="IPR050719">
    <property type="entry name" value="Cortactin-Actin_Reg"/>
</dbReference>
<dbReference type="CDD" id="cd14686">
    <property type="entry name" value="bZIP"/>
    <property type="match status" value="1"/>
</dbReference>
<feature type="region of interest" description="Disordered" evidence="8">
    <location>
        <begin position="190"/>
        <end position="266"/>
    </location>
</feature>
<keyword evidence="5 7" id="KW-0175">Coiled coil</keyword>
<feature type="compositionally biased region" description="Polar residues" evidence="8">
    <location>
        <begin position="400"/>
        <end position="410"/>
    </location>
</feature>
<feature type="compositionally biased region" description="Basic and acidic residues" evidence="8">
    <location>
        <begin position="190"/>
        <end position="261"/>
    </location>
</feature>
<keyword evidence="6" id="KW-0966">Cell projection</keyword>
<feature type="domain" description="Cortactin-binding protein-2 N-terminal" evidence="9">
    <location>
        <begin position="35"/>
        <end position="138"/>
    </location>
</feature>
<reference evidence="10" key="2">
    <citation type="submission" date="2025-08" db="UniProtKB">
        <authorList>
            <consortium name="Ensembl"/>
        </authorList>
    </citation>
    <scope>IDENTIFICATION</scope>
</reference>
<sequence>MASEGGKGEQPPLVQTLVTAVHGSVEAKCELNMDNLSKPELLTLLSIMEGELEARDLVIEALRARRKEVFLQERYGHFSLTDPFLALQRDYESGAGPKECRPVSASPITVLEAVMAHCRKMQERMSAQLAAAESRQKRLEMEKLQLQSLEQEHRKLSAQLKDEREKNKHVVMMLVRECKQLAARVMEESQRFEELSSRSEQEGRSSGRLEEELAAERRRSQQMEAEMEKQLAEFDTEREQLRARLSREETRATELRAESESLRQQVEQLRTERGKDALPLPPPSMSVKPKSTASVAVGTEAASCRTAASQTDLLPDHEAPKKVPLTIPVKPTGTNYASMNLPKTATTGRGLHHGTSQAENGGEGQTVQNAAHGLHSPGSAATLPTGVSPRVQAARYKFQPSASEQDQNGMAGQGPPSRDLSPTNRDNFAAKQQARHTVTQVLSRFTSPPAGGPPAALRPGLSHSASEGGPFAGRLGHPQIGIKSPTVARIDRGNPPPIPPKKPGLSQTPSPPHPPIKVVGEASRSPVVGLGVGSTKSAATPQLPPKPSLDLGGAVPALTASQVGASCGSRQRGPRPATACVDCPPVTTTTIATIVSSPCVNPASVSSHSPQHPGSPLAAASGKRVHSFPTLPLTASALSCTTVFPQRLGDIVHCVTFANRSLNIPVGCI</sequence>
<feature type="compositionally biased region" description="Polar residues" evidence="8">
    <location>
        <begin position="332"/>
        <end position="347"/>
    </location>
</feature>
<reference evidence="10 11" key="1">
    <citation type="submission" date="2020-10" db="EMBL/GenBank/DDBJ databases">
        <title>Pygocentrus nattereri (red-bellied piranha) genome, fPygNat1, primary haplotype.</title>
        <authorList>
            <person name="Myers G."/>
            <person name="Meyer A."/>
            <person name="Karagic N."/>
            <person name="Pippel M."/>
            <person name="Winkler S."/>
            <person name="Tracey A."/>
            <person name="Wood J."/>
            <person name="Formenti G."/>
            <person name="Howe K."/>
            <person name="Fedrigo O."/>
            <person name="Jarvis E.D."/>
        </authorList>
    </citation>
    <scope>NUCLEOTIDE SEQUENCE [LARGE SCALE GENOMIC DNA]</scope>
</reference>
<dbReference type="InterPro" id="IPR019131">
    <property type="entry name" value="Cortactin-binding_p2_N"/>
</dbReference>
<evidence type="ECO:0000256" key="5">
    <source>
        <dbReference type="ARBA" id="ARBA00023054"/>
    </source>
</evidence>
<feature type="region of interest" description="Disordered" evidence="8">
    <location>
        <begin position="271"/>
        <end position="290"/>
    </location>
</feature>
<organism evidence="10 11">
    <name type="scientific">Pygocentrus nattereri</name>
    <name type="common">Red-bellied piranha</name>
    <dbReference type="NCBI Taxonomy" id="42514"/>
    <lineage>
        <taxon>Eukaryota</taxon>
        <taxon>Metazoa</taxon>
        <taxon>Chordata</taxon>
        <taxon>Craniata</taxon>
        <taxon>Vertebrata</taxon>
        <taxon>Euteleostomi</taxon>
        <taxon>Actinopterygii</taxon>
        <taxon>Neopterygii</taxon>
        <taxon>Teleostei</taxon>
        <taxon>Ostariophysi</taxon>
        <taxon>Characiformes</taxon>
        <taxon>Characoidei</taxon>
        <taxon>Pygocentrus</taxon>
    </lineage>
</organism>
<evidence type="ECO:0000256" key="2">
    <source>
        <dbReference type="ARBA" id="ARBA00004496"/>
    </source>
</evidence>
<evidence type="ECO:0000313" key="11">
    <source>
        <dbReference type="Proteomes" id="UP001501920"/>
    </source>
</evidence>
<dbReference type="GO" id="GO:0051721">
    <property type="term" value="F:protein phosphatase 2A binding"/>
    <property type="evidence" value="ECO:0007669"/>
    <property type="project" value="TreeGrafter"/>
</dbReference>
<dbReference type="AlphaFoldDB" id="A0AAR2J127"/>
<dbReference type="Pfam" id="PF09727">
    <property type="entry name" value="CortBP2"/>
    <property type="match status" value="1"/>
</dbReference>
<proteinExistence type="predicted"/>
<dbReference type="Proteomes" id="UP001501920">
    <property type="component" value="Chromosome 7"/>
</dbReference>
<evidence type="ECO:0000259" key="9">
    <source>
        <dbReference type="Pfam" id="PF09727"/>
    </source>
</evidence>
<evidence type="ECO:0000313" key="10">
    <source>
        <dbReference type="Ensembl" id="ENSPNAP00000043959.1"/>
    </source>
</evidence>